<evidence type="ECO:0000313" key="16">
    <source>
        <dbReference type="EMBL" id="GHA17023.1"/>
    </source>
</evidence>
<feature type="chain" id="PRO_5036696126" description="Nickel/cobalt efflux system" evidence="15">
    <location>
        <begin position="25"/>
        <end position="545"/>
    </location>
</feature>
<keyword evidence="7 14" id="KW-0812">Transmembrane</keyword>
<dbReference type="PANTHER" id="PTHR40659">
    <property type="entry name" value="NICKEL/COBALT EFFLUX SYSTEM RCNA"/>
    <property type="match status" value="1"/>
</dbReference>
<dbReference type="GO" id="GO:0015099">
    <property type="term" value="F:nickel cation transmembrane transporter activity"/>
    <property type="evidence" value="ECO:0007669"/>
    <property type="project" value="InterPro"/>
</dbReference>
<feature type="transmembrane region" description="Helical" evidence="14">
    <location>
        <begin position="521"/>
        <end position="543"/>
    </location>
</feature>
<dbReference type="GO" id="GO:0005886">
    <property type="term" value="C:plasma membrane"/>
    <property type="evidence" value="ECO:0007669"/>
    <property type="project" value="UniProtKB-SubCell"/>
</dbReference>
<evidence type="ECO:0000256" key="13">
    <source>
        <dbReference type="SAM" id="MobiDB-lite"/>
    </source>
</evidence>
<evidence type="ECO:0000256" key="3">
    <source>
        <dbReference type="ARBA" id="ARBA00022426"/>
    </source>
</evidence>
<evidence type="ECO:0000256" key="11">
    <source>
        <dbReference type="ARBA" id="ARBA00023136"/>
    </source>
</evidence>
<comment type="subcellular location">
    <subcellularLocation>
        <location evidence="2">Cell membrane</location>
        <topology evidence="2">Multi-pass membrane protein</topology>
    </subcellularLocation>
</comment>
<accession>A0A918VRS2</accession>
<feature type="transmembrane region" description="Helical" evidence="14">
    <location>
        <begin position="363"/>
        <end position="382"/>
    </location>
</feature>
<keyword evidence="12" id="KW-0170">Cobalt</keyword>
<feature type="region of interest" description="Disordered" evidence="13">
    <location>
        <begin position="402"/>
        <end position="435"/>
    </location>
</feature>
<keyword evidence="4" id="KW-0813">Transport</keyword>
<keyword evidence="6" id="KW-0533">Nickel</keyword>
<protein>
    <recommendedName>
        <fullName evidence="18">Nickel/cobalt efflux system</fullName>
    </recommendedName>
</protein>
<keyword evidence="5" id="KW-1003">Cell membrane</keyword>
<evidence type="ECO:0008006" key="18">
    <source>
        <dbReference type="Google" id="ProtNLM"/>
    </source>
</evidence>
<feature type="transmembrane region" description="Helical" evidence="14">
    <location>
        <begin position="326"/>
        <end position="351"/>
    </location>
</feature>
<dbReference type="GO" id="GO:0010045">
    <property type="term" value="P:response to nickel cation"/>
    <property type="evidence" value="ECO:0007669"/>
    <property type="project" value="TreeGrafter"/>
</dbReference>
<name>A0A918VRS2_9HYPH</name>
<dbReference type="AlphaFoldDB" id="A0A918VRS2"/>
<evidence type="ECO:0000256" key="5">
    <source>
        <dbReference type="ARBA" id="ARBA00022475"/>
    </source>
</evidence>
<evidence type="ECO:0000256" key="2">
    <source>
        <dbReference type="ARBA" id="ARBA00004651"/>
    </source>
</evidence>
<evidence type="ECO:0000256" key="4">
    <source>
        <dbReference type="ARBA" id="ARBA00022448"/>
    </source>
</evidence>
<keyword evidence="9" id="KW-0406">Ion transport</keyword>
<dbReference type="GO" id="GO:0046583">
    <property type="term" value="F:monoatomic cation efflux transmembrane transporter activity"/>
    <property type="evidence" value="ECO:0007669"/>
    <property type="project" value="TreeGrafter"/>
</dbReference>
<evidence type="ECO:0000256" key="15">
    <source>
        <dbReference type="SAM" id="SignalP"/>
    </source>
</evidence>
<keyword evidence="3" id="KW-0171">Cobalt transport</keyword>
<dbReference type="InterPro" id="IPR010412">
    <property type="entry name" value="DUF1007"/>
</dbReference>
<dbReference type="PANTHER" id="PTHR40659:SF1">
    <property type="entry name" value="NICKEL_COBALT EFFLUX SYSTEM RCNA"/>
    <property type="match status" value="1"/>
</dbReference>
<keyword evidence="11 14" id="KW-0472">Membrane</keyword>
<dbReference type="GO" id="GO:0006824">
    <property type="term" value="P:cobalt ion transport"/>
    <property type="evidence" value="ECO:0007669"/>
    <property type="project" value="UniProtKB-KW"/>
</dbReference>
<gene>
    <name evidence="16" type="ORF">GCM10007989_10280</name>
</gene>
<dbReference type="EMBL" id="BMZE01000001">
    <property type="protein sequence ID" value="GHA17023.1"/>
    <property type="molecule type" value="Genomic_DNA"/>
</dbReference>
<evidence type="ECO:0000256" key="7">
    <source>
        <dbReference type="ARBA" id="ARBA00022692"/>
    </source>
</evidence>
<evidence type="ECO:0000256" key="10">
    <source>
        <dbReference type="ARBA" id="ARBA00023112"/>
    </source>
</evidence>
<reference evidence="16" key="2">
    <citation type="submission" date="2020-09" db="EMBL/GenBank/DDBJ databases">
        <authorList>
            <person name="Sun Q."/>
            <person name="Kim S."/>
        </authorList>
    </citation>
    <scope>NUCLEOTIDE SEQUENCE</scope>
    <source>
        <strain evidence="16">KCTC 32437</strain>
    </source>
</reference>
<evidence type="ECO:0000256" key="8">
    <source>
        <dbReference type="ARBA" id="ARBA00022989"/>
    </source>
</evidence>
<keyword evidence="10" id="KW-0921">Nickel transport</keyword>
<feature type="transmembrane region" description="Helical" evidence="14">
    <location>
        <begin position="447"/>
        <end position="469"/>
    </location>
</feature>
<dbReference type="Proteomes" id="UP000646579">
    <property type="component" value="Unassembled WGS sequence"/>
</dbReference>
<reference evidence="16" key="1">
    <citation type="journal article" date="2014" name="Int. J. Syst. Evol. Microbiol.">
        <title>Complete genome sequence of Corynebacterium casei LMG S-19264T (=DSM 44701T), isolated from a smear-ripened cheese.</title>
        <authorList>
            <consortium name="US DOE Joint Genome Institute (JGI-PGF)"/>
            <person name="Walter F."/>
            <person name="Albersmeier A."/>
            <person name="Kalinowski J."/>
            <person name="Ruckert C."/>
        </authorList>
    </citation>
    <scope>NUCLEOTIDE SEQUENCE</scope>
    <source>
        <strain evidence="16">KCTC 32437</strain>
    </source>
</reference>
<feature type="transmembrane region" description="Helical" evidence="14">
    <location>
        <begin position="284"/>
        <end position="305"/>
    </location>
</feature>
<evidence type="ECO:0000256" key="12">
    <source>
        <dbReference type="ARBA" id="ARBA00023285"/>
    </source>
</evidence>
<sequence length="545" mass="57583">MSRSLKALFLCGLFCLFACGRAAAHPHIFIDATLNVKFDEAGRVSRLDHAWTFDPYFSSWIVQGLDANGDGVTSPDELQPLANENLVGLAEYGFYTFATVDDRQIEFSAAGEAGMRYDSDQVTLRFSVVPDTPVAMADGPVELAISDDEYYVAITFEDEDSITLEDAPASCEARLRPPQPLSSEIEQQLFSLGADVRELPPELAAAVRGTQGTVLVFCGNVPAASTALEAATEVAERRPAPFGGPPVEPSLGPTAGALPWLREAQRDFYAAMTSALGSLRADPGAFWLLGGLSFLYGVVHAAGPGHGKLVISSYALASTNRVRRGILLSFVSALVQALVAIAFVLIAVAVLGLTGTALGDASGLMITGSYLLVALLGAWLVIRHVMGWGHRHSEETDLAAKAHAHLHDQEEQKPHDHHHDHDHHGHHHDHHHIVPPDAADKSWREQLGLVLAVGLRPCSGALVVLVFALSQGLLAAGIAATLLMGLGTGITVAVLAVLAVSAKGLAARFAGASGSKTAARLVWWLELVGALMVFGLGAALLVASV</sequence>
<dbReference type="GO" id="GO:0032025">
    <property type="term" value="P:response to cobalt ion"/>
    <property type="evidence" value="ECO:0007669"/>
    <property type="project" value="TreeGrafter"/>
</dbReference>
<evidence type="ECO:0000313" key="17">
    <source>
        <dbReference type="Proteomes" id="UP000646579"/>
    </source>
</evidence>
<evidence type="ECO:0000256" key="14">
    <source>
        <dbReference type="SAM" id="Phobius"/>
    </source>
</evidence>
<dbReference type="Pfam" id="PF03824">
    <property type="entry name" value="NicO"/>
    <property type="match status" value="1"/>
</dbReference>
<comment type="caution">
    <text evidence="16">The sequence shown here is derived from an EMBL/GenBank/DDBJ whole genome shotgun (WGS) entry which is preliminary data.</text>
</comment>
<evidence type="ECO:0000256" key="6">
    <source>
        <dbReference type="ARBA" id="ARBA00022596"/>
    </source>
</evidence>
<organism evidence="16 17">
    <name type="scientific">Devosia pacifica</name>
    <dbReference type="NCBI Taxonomy" id="1335967"/>
    <lineage>
        <taxon>Bacteria</taxon>
        <taxon>Pseudomonadati</taxon>
        <taxon>Pseudomonadota</taxon>
        <taxon>Alphaproteobacteria</taxon>
        <taxon>Hyphomicrobiales</taxon>
        <taxon>Devosiaceae</taxon>
        <taxon>Devosia</taxon>
    </lineage>
</organism>
<keyword evidence="8 14" id="KW-1133">Transmembrane helix</keyword>
<keyword evidence="15" id="KW-0732">Signal</keyword>
<feature type="transmembrane region" description="Helical" evidence="14">
    <location>
        <begin position="475"/>
        <end position="500"/>
    </location>
</feature>
<keyword evidence="17" id="KW-1185">Reference proteome</keyword>
<evidence type="ECO:0000256" key="1">
    <source>
        <dbReference type="ARBA" id="ARBA00002510"/>
    </source>
</evidence>
<proteinExistence type="predicted"/>
<dbReference type="InterPro" id="IPR051224">
    <property type="entry name" value="NiCoT_RcnA"/>
</dbReference>
<feature type="signal peptide" evidence="15">
    <location>
        <begin position="1"/>
        <end position="24"/>
    </location>
</feature>
<dbReference type="InterPro" id="IPR011541">
    <property type="entry name" value="Ni/Co_transpt_high_affinity"/>
</dbReference>
<evidence type="ECO:0000256" key="9">
    <source>
        <dbReference type="ARBA" id="ARBA00023065"/>
    </source>
</evidence>
<dbReference type="Pfam" id="PF06226">
    <property type="entry name" value="DUF1007"/>
    <property type="match status" value="1"/>
</dbReference>
<dbReference type="RefSeq" id="WP_189424012.1">
    <property type="nucleotide sequence ID" value="NZ_BMZE01000001.1"/>
</dbReference>
<feature type="compositionally biased region" description="Basic and acidic residues" evidence="13">
    <location>
        <begin position="402"/>
        <end position="423"/>
    </location>
</feature>
<comment type="function">
    <text evidence="1">Efflux system for nickel and cobalt.</text>
</comment>